<dbReference type="EMBL" id="LT598464">
    <property type="protein sequence ID" value="SCU80757.1"/>
    <property type="molecule type" value="Genomic_DNA"/>
</dbReference>
<dbReference type="Pfam" id="PF00649">
    <property type="entry name" value="Copper-fist"/>
    <property type="match status" value="1"/>
</dbReference>
<dbReference type="SMART" id="SM00412">
    <property type="entry name" value="Cu_FIST"/>
    <property type="match status" value="1"/>
</dbReference>
<dbReference type="InterPro" id="IPR051763">
    <property type="entry name" value="Copper_Homeo_Regul"/>
</dbReference>
<dbReference type="GO" id="GO:0005634">
    <property type="term" value="C:nucleus"/>
    <property type="evidence" value="ECO:0007669"/>
    <property type="project" value="UniProtKB-SubCell"/>
</dbReference>
<feature type="compositionally biased region" description="Low complexity" evidence="8">
    <location>
        <begin position="524"/>
        <end position="537"/>
    </location>
</feature>
<evidence type="ECO:0000256" key="1">
    <source>
        <dbReference type="ARBA" id="ARBA00004123"/>
    </source>
</evidence>
<dbReference type="InterPro" id="IPR001083">
    <property type="entry name" value="Cu_fist_DNA-bd_dom"/>
</dbReference>
<keyword evidence="6" id="KW-0804">Transcription</keyword>
<feature type="compositionally biased region" description="Basic residues" evidence="8">
    <location>
        <begin position="442"/>
        <end position="453"/>
    </location>
</feature>
<keyword evidence="11" id="KW-1185">Reference proteome</keyword>
<evidence type="ECO:0000313" key="10">
    <source>
        <dbReference type="EMBL" id="SCU80757.1"/>
    </source>
</evidence>
<accession>A0A1G4IVD0</accession>
<dbReference type="GO" id="GO:0000981">
    <property type="term" value="F:DNA-binding transcription factor activity, RNA polymerase II-specific"/>
    <property type="evidence" value="ECO:0007669"/>
    <property type="project" value="TreeGrafter"/>
</dbReference>
<feature type="region of interest" description="Disordered" evidence="8">
    <location>
        <begin position="427"/>
        <end position="553"/>
    </location>
</feature>
<feature type="region of interest" description="Disordered" evidence="8">
    <location>
        <begin position="282"/>
        <end position="325"/>
    </location>
</feature>
<feature type="domain" description="Copper-fist" evidence="9">
    <location>
        <begin position="1"/>
        <end position="40"/>
    </location>
</feature>
<proteinExistence type="predicted"/>
<dbReference type="AlphaFoldDB" id="A0A1G4IVD0"/>
<dbReference type="Gene3D" id="3.90.430.10">
    <property type="entry name" value="Copper fist DNA-binding domain"/>
    <property type="match status" value="1"/>
</dbReference>
<feature type="compositionally biased region" description="Polar residues" evidence="8">
    <location>
        <begin position="312"/>
        <end position="325"/>
    </location>
</feature>
<comment type="subcellular location">
    <subcellularLocation>
        <location evidence="1">Nucleus</location>
    </subcellularLocation>
</comment>
<protein>
    <submittedName>
        <fullName evidence="10">LAMI_0B03598g1_1</fullName>
    </submittedName>
</protein>
<dbReference type="OrthoDB" id="5600085at2759"/>
<dbReference type="GO" id="GO:0006879">
    <property type="term" value="P:intracellular iron ion homeostasis"/>
    <property type="evidence" value="ECO:0007669"/>
    <property type="project" value="TreeGrafter"/>
</dbReference>
<evidence type="ECO:0000256" key="7">
    <source>
        <dbReference type="ARBA" id="ARBA00023242"/>
    </source>
</evidence>
<keyword evidence="5" id="KW-0805">Transcription regulation</keyword>
<evidence type="ECO:0000256" key="5">
    <source>
        <dbReference type="ARBA" id="ARBA00023015"/>
    </source>
</evidence>
<dbReference type="GO" id="GO:0006878">
    <property type="term" value="P:intracellular copper ion homeostasis"/>
    <property type="evidence" value="ECO:0007669"/>
    <property type="project" value="TreeGrafter"/>
</dbReference>
<dbReference type="Proteomes" id="UP000191024">
    <property type="component" value="Chromosome B"/>
</dbReference>
<dbReference type="PRINTS" id="PR00617">
    <property type="entry name" value="COPPERFIST"/>
</dbReference>
<name>A0A1G4IVD0_9SACH</name>
<organism evidence="10 11">
    <name type="scientific">Lachancea mirantina</name>
    <dbReference type="NCBI Taxonomy" id="1230905"/>
    <lineage>
        <taxon>Eukaryota</taxon>
        <taxon>Fungi</taxon>
        <taxon>Dikarya</taxon>
        <taxon>Ascomycota</taxon>
        <taxon>Saccharomycotina</taxon>
        <taxon>Saccharomycetes</taxon>
        <taxon>Saccharomycetales</taxon>
        <taxon>Saccharomycetaceae</taxon>
        <taxon>Lachancea</taxon>
    </lineage>
</organism>
<keyword evidence="7" id="KW-0539">Nucleus</keyword>
<keyword evidence="2" id="KW-0479">Metal-binding</keyword>
<dbReference type="GO" id="GO:0045944">
    <property type="term" value="P:positive regulation of transcription by RNA polymerase II"/>
    <property type="evidence" value="ECO:0007669"/>
    <property type="project" value="TreeGrafter"/>
</dbReference>
<keyword evidence="3" id="KW-0862">Zinc</keyword>
<dbReference type="FunFam" id="3.90.430.10:FF:000001">
    <property type="entry name" value="Copper fist DNA-binding protein"/>
    <property type="match status" value="1"/>
</dbReference>
<dbReference type="PANTHER" id="PTHR28088:SF5">
    <property type="entry name" value="TRANSCRIPTIONAL ACTIVATOR HAA1-RELATED"/>
    <property type="match status" value="1"/>
</dbReference>
<evidence type="ECO:0000256" key="4">
    <source>
        <dbReference type="ARBA" id="ARBA00023008"/>
    </source>
</evidence>
<evidence type="ECO:0000313" key="11">
    <source>
        <dbReference type="Proteomes" id="UP000191024"/>
    </source>
</evidence>
<dbReference type="GO" id="GO:0005507">
    <property type="term" value="F:copper ion binding"/>
    <property type="evidence" value="ECO:0007669"/>
    <property type="project" value="InterPro"/>
</dbReference>
<evidence type="ECO:0000256" key="8">
    <source>
        <dbReference type="SAM" id="MobiDB-lite"/>
    </source>
</evidence>
<reference evidence="10 11" key="1">
    <citation type="submission" date="2016-03" db="EMBL/GenBank/DDBJ databases">
        <authorList>
            <person name="Devillers H."/>
        </authorList>
    </citation>
    <scope>NUCLEOTIDE SEQUENCE [LARGE SCALE GENOMIC DNA]</scope>
    <source>
        <strain evidence="10">CBS 11717</strain>
    </source>
</reference>
<dbReference type="SUPFAM" id="SSF57879">
    <property type="entry name" value="Zinc domain conserved in yeast copper-regulated transcription factors"/>
    <property type="match status" value="1"/>
</dbReference>
<evidence type="ECO:0000259" key="9">
    <source>
        <dbReference type="PROSITE" id="PS50073"/>
    </source>
</evidence>
<dbReference type="GO" id="GO:0000978">
    <property type="term" value="F:RNA polymerase II cis-regulatory region sequence-specific DNA binding"/>
    <property type="evidence" value="ECO:0007669"/>
    <property type="project" value="TreeGrafter"/>
</dbReference>
<feature type="compositionally biased region" description="Polar residues" evidence="8">
    <location>
        <begin position="493"/>
        <end position="520"/>
    </location>
</feature>
<evidence type="ECO:0000256" key="3">
    <source>
        <dbReference type="ARBA" id="ARBA00022833"/>
    </source>
</evidence>
<dbReference type="STRING" id="1230905.A0A1G4IVD0"/>
<dbReference type="PROSITE" id="PS50073">
    <property type="entry name" value="COPPER_FIST_2"/>
    <property type="match status" value="1"/>
</dbReference>
<keyword evidence="4" id="KW-0186">Copper</keyword>
<dbReference type="PROSITE" id="PS01119">
    <property type="entry name" value="COPPER_FIST_1"/>
    <property type="match status" value="1"/>
</dbReference>
<dbReference type="PANTHER" id="PTHR28088">
    <property type="entry name" value="TRANSCRIPTIONAL ACTIVATOR HAA1-RELATED"/>
    <property type="match status" value="1"/>
</dbReference>
<evidence type="ECO:0000256" key="6">
    <source>
        <dbReference type="ARBA" id="ARBA00023163"/>
    </source>
</evidence>
<dbReference type="InterPro" id="IPR036395">
    <property type="entry name" value="Cu_fist_DNA-bd_dom_sf"/>
</dbReference>
<sequence>MVLINGVKYACERCIRGHRVTTCNHTDQPLMMIKPKGRPSTTCAHCKELRKNKNANPTGVCSCGRQEKKRLAQKAKEEARAKGKSLKDEDCKCGLGEKCVCHTSRRARRTPSSKSKTALSSVHSVDSSSVLGFDSSDHLGKVFKNQQNLPSLTSFHSSQSLDQDFALATSPTISTAYSNGNNWDTNSISSSLRSESRLNMLDRSQNSIGLDPLAHMKPVTASTRVRVGEVNVPLEEYVPPDINGIGNVSDTSELPKNTQWSSFESGNGLLDLFADTSRASTNYSQMKSNHHQQRKSLDFHTRDGGPSPPDNFTPNMMKSRSCSQQERPFIFKSKSTLTNNSLDRARPSIAPLRSEESLLSSQYGGPLHEPLHHSYSNRQFAPQLDTVQDETRSSFDGGHDNESVQSVEVLSITPSFMDIPDNSKLYAPSSNPFLPQPPVSNPRKRSVSIHRNHRYESDNIPSMQRVPSDRILDRSNSSIASRRDRQDYSQQRIPLSNSVKNNDLASHPGSINPTILSNFDTVAGSSSSKPSPRGDSSYAIKLSNDTSPVDDLSDRLLEPTSSITSELEQILASNTNDNQPAFFAPMNTFEATDIPSDDSPLRASKYMTTPSPGQSMNDLNFAELDNLMTDL</sequence>
<dbReference type="SMART" id="SM01090">
    <property type="entry name" value="Copper-fist"/>
    <property type="match status" value="1"/>
</dbReference>
<gene>
    <name evidence="10" type="ORF">LAMI_0B03598G</name>
</gene>
<evidence type="ECO:0000256" key="2">
    <source>
        <dbReference type="ARBA" id="ARBA00022723"/>
    </source>
</evidence>